<evidence type="ECO:0000313" key="1">
    <source>
        <dbReference type="EMBL" id="MBX64141.1"/>
    </source>
</evidence>
<protein>
    <submittedName>
        <fullName evidence="1">Uncharacterized protein</fullName>
    </submittedName>
</protein>
<reference evidence="1" key="1">
    <citation type="submission" date="2018-02" db="EMBL/GenBank/DDBJ databases">
        <title>Rhizophora mucronata_Transcriptome.</title>
        <authorList>
            <person name="Meera S.P."/>
            <person name="Sreeshan A."/>
            <person name="Augustine A."/>
        </authorList>
    </citation>
    <scope>NUCLEOTIDE SEQUENCE</scope>
    <source>
        <tissue evidence="1">Leaf</tissue>
    </source>
</reference>
<dbReference type="AlphaFoldDB" id="A0A2P2QAX8"/>
<sequence>MHACCKRCKTNQLCIIYMFILYGGGSKIVNRSPV</sequence>
<name>A0A2P2QAX8_RHIMU</name>
<dbReference type="EMBL" id="GGEC01083657">
    <property type="protein sequence ID" value="MBX64141.1"/>
    <property type="molecule type" value="Transcribed_RNA"/>
</dbReference>
<accession>A0A2P2QAX8</accession>
<proteinExistence type="predicted"/>
<organism evidence="1">
    <name type="scientific">Rhizophora mucronata</name>
    <name type="common">Asiatic mangrove</name>
    <dbReference type="NCBI Taxonomy" id="61149"/>
    <lineage>
        <taxon>Eukaryota</taxon>
        <taxon>Viridiplantae</taxon>
        <taxon>Streptophyta</taxon>
        <taxon>Embryophyta</taxon>
        <taxon>Tracheophyta</taxon>
        <taxon>Spermatophyta</taxon>
        <taxon>Magnoliopsida</taxon>
        <taxon>eudicotyledons</taxon>
        <taxon>Gunneridae</taxon>
        <taxon>Pentapetalae</taxon>
        <taxon>rosids</taxon>
        <taxon>fabids</taxon>
        <taxon>Malpighiales</taxon>
        <taxon>Rhizophoraceae</taxon>
        <taxon>Rhizophora</taxon>
    </lineage>
</organism>